<evidence type="ECO:0000256" key="1">
    <source>
        <dbReference type="SAM" id="MobiDB-lite"/>
    </source>
</evidence>
<evidence type="ECO:0000313" key="2">
    <source>
        <dbReference type="EMBL" id="KIM56793.1"/>
    </source>
</evidence>
<reference evidence="3" key="2">
    <citation type="submission" date="2015-01" db="EMBL/GenBank/DDBJ databases">
        <title>Evolutionary Origins and Diversification of the Mycorrhizal Mutualists.</title>
        <authorList>
            <consortium name="DOE Joint Genome Institute"/>
            <consortium name="Mycorrhizal Genomics Consortium"/>
            <person name="Kohler A."/>
            <person name="Kuo A."/>
            <person name="Nagy L.G."/>
            <person name="Floudas D."/>
            <person name="Copeland A."/>
            <person name="Barry K.W."/>
            <person name="Cichocki N."/>
            <person name="Veneault-Fourrey C."/>
            <person name="LaButti K."/>
            <person name="Lindquist E.A."/>
            <person name="Lipzen A."/>
            <person name="Lundell T."/>
            <person name="Morin E."/>
            <person name="Murat C."/>
            <person name="Riley R."/>
            <person name="Ohm R."/>
            <person name="Sun H."/>
            <person name="Tunlid A."/>
            <person name="Henrissat B."/>
            <person name="Grigoriev I.V."/>
            <person name="Hibbett D.S."/>
            <person name="Martin F."/>
        </authorList>
    </citation>
    <scope>NUCLEOTIDE SEQUENCE [LARGE SCALE GENOMIC DNA]</scope>
    <source>
        <strain evidence="3">Foug A</strain>
    </source>
</reference>
<proteinExistence type="predicted"/>
<keyword evidence="3" id="KW-1185">Reference proteome</keyword>
<accession>A0A0C2Z4C7</accession>
<dbReference type="Proteomes" id="UP000053989">
    <property type="component" value="Unassembled WGS sequence"/>
</dbReference>
<dbReference type="InParanoid" id="A0A0C2Z4C7"/>
<reference evidence="2 3" key="1">
    <citation type="submission" date="2014-04" db="EMBL/GenBank/DDBJ databases">
        <authorList>
            <consortium name="DOE Joint Genome Institute"/>
            <person name="Kuo A."/>
            <person name="Kohler A."/>
            <person name="Nagy L.G."/>
            <person name="Floudas D."/>
            <person name="Copeland A."/>
            <person name="Barry K.W."/>
            <person name="Cichocki N."/>
            <person name="Veneault-Fourrey C."/>
            <person name="LaButti K."/>
            <person name="Lindquist E.A."/>
            <person name="Lipzen A."/>
            <person name="Lundell T."/>
            <person name="Morin E."/>
            <person name="Murat C."/>
            <person name="Sun H."/>
            <person name="Tunlid A."/>
            <person name="Henrissat B."/>
            <person name="Grigoriev I.V."/>
            <person name="Hibbett D.S."/>
            <person name="Martin F."/>
            <person name="Nordberg H.P."/>
            <person name="Cantor M.N."/>
            <person name="Hua S.X."/>
        </authorList>
    </citation>
    <scope>NUCLEOTIDE SEQUENCE [LARGE SCALE GENOMIC DNA]</scope>
    <source>
        <strain evidence="2 3">Foug A</strain>
    </source>
</reference>
<feature type="region of interest" description="Disordered" evidence="1">
    <location>
        <begin position="92"/>
        <end position="120"/>
    </location>
</feature>
<evidence type="ECO:0000313" key="3">
    <source>
        <dbReference type="Proteomes" id="UP000053989"/>
    </source>
</evidence>
<dbReference type="HOGENOM" id="CLU_1787951_0_0_1"/>
<protein>
    <submittedName>
        <fullName evidence="2">Uncharacterized protein</fullName>
    </submittedName>
</protein>
<gene>
    <name evidence="2" type="ORF">SCLCIDRAFT_1220067</name>
</gene>
<dbReference type="AlphaFoldDB" id="A0A0C2Z4C7"/>
<organism evidence="2 3">
    <name type="scientific">Scleroderma citrinum Foug A</name>
    <dbReference type="NCBI Taxonomy" id="1036808"/>
    <lineage>
        <taxon>Eukaryota</taxon>
        <taxon>Fungi</taxon>
        <taxon>Dikarya</taxon>
        <taxon>Basidiomycota</taxon>
        <taxon>Agaricomycotina</taxon>
        <taxon>Agaricomycetes</taxon>
        <taxon>Agaricomycetidae</taxon>
        <taxon>Boletales</taxon>
        <taxon>Sclerodermatineae</taxon>
        <taxon>Sclerodermataceae</taxon>
        <taxon>Scleroderma</taxon>
    </lineage>
</organism>
<name>A0A0C2Z4C7_9AGAM</name>
<sequence length="145" mass="15979">MARCRIFQWVDDETLGEGPAAEDSEGTDEDGEHVQVVGVVPPIHLVLSFTIHSCSDLSTLPLGALRKAQHSASLTPPCLKASQAMTMTTVKLSRPTEEPRNRQRQRKAGHKAQGAPETTTQTCHAVSVMYRVPYLFTDFPRVQSH</sequence>
<dbReference type="EMBL" id="KN822110">
    <property type="protein sequence ID" value="KIM56793.1"/>
    <property type="molecule type" value="Genomic_DNA"/>
</dbReference>